<keyword evidence="3" id="KW-1185">Reference proteome</keyword>
<protein>
    <submittedName>
        <fullName evidence="2">PP0621 family protein</fullName>
    </submittedName>
</protein>
<evidence type="ECO:0000313" key="2">
    <source>
        <dbReference type="EMBL" id="MFC5476442.1"/>
    </source>
</evidence>
<evidence type="ECO:0000313" key="3">
    <source>
        <dbReference type="Proteomes" id="UP001596045"/>
    </source>
</evidence>
<dbReference type="EMBL" id="JBHSMT010000031">
    <property type="protein sequence ID" value="MFC5476442.1"/>
    <property type="molecule type" value="Genomic_DNA"/>
</dbReference>
<evidence type="ECO:0000256" key="1">
    <source>
        <dbReference type="SAM" id="MobiDB-lite"/>
    </source>
</evidence>
<dbReference type="RefSeq" id="WP_379000645.1">
    <property type="nucleotide sequence ID" value="NZ_JBHSMT010000031.1"/>
</dbReference>
<proteinExistence type="predicted"/>
<gene>
    <name evidence="2" type="ORF">ACFPM8_20950</name>
</gene>
<name>A0ABW0MH63_9BURK</name>
<comment type="caution">
    <text evidence="2">The sequence shown here is derived from an EMBL/GenBank/DDBJ whole genome shotgun (WGS) entry which is preliminary data.</text>
</comment>
<reference evidence="3" key="1">
    <citation type="journal article" date="2019" name="Int. J. Syst. Evol. Microbiol.">
        <title>The Global Catalogue of Microorganisms (GCM) 10K type strain sequencing project: providing services to taxonomists for standard genome sequencing and annotation.</title>
        <authorList>
            <consortium name="The Broad Institute Genomics Platform"/>
            <consortium name="The Broad Institute Genome Sequencing Center for Infectious Disease"/>
            <person name="Wu L."/>
            <person name="Ma J."/>
        </authorList>
    </citation>
    <scope>NUCLEOTIDE SEQUENCE [LARGE SCALE GENOMIC DNA]</scope>
    <source>
        <strain evidence="3">JCM 17066</strain>
    </source>
</reference>
<dbReference type="InterPro" id="IPR049708">
    <property type="entry name" value="PP0621-like"/>
</dbReference>
<organism evidence="2 3">
    <name type="scientific">Paraherbaspirillum soli</name>
    <dbReference type="NCBI Taxonomy" id="631222"/>
    <lineage>
        <taxon>Bacteria</taxon>
        <taxon>Pseudomonadati</taxon>
        <taxon>Pseudomonadota</taxon>
        <taxon>Betaproteobacteria</taxon>
        <taxon>Burkholderiales</taxon>
        <taxon>Oxalobacteraceae</taxon>
        <taxon>Paraherbaspirillum</taxon>
    </lineage>
</organism>
<dbReference type="NCBIfam" id="NF041023">
    <property type="entry name" value="PP0621_fam"/>
    <property type="match status" value="1"/>
</dbReference>
<sequence>MKFVILIVIVLAVIVWFQRLTRNIGRDHASSGNPSFSNRAASSAPTEPPLAEAMVACAHCGIHFPASEAVIDSSGTVFCGIEHRRLHSS</sequence>
<accession>A0ABW0MH63</accession>
<feature type="region of interest" description="Disordered" evidence="1">
    <location>
        <begin position="25"/>
        <end position="47"/>
    </location>
</feature>
<dbReference type="Proteomes" id="UP001596045">
    <property type="component" value="Unassembled WGS sequence"/>
</dbReference>
<feature type="compositionally biased region" description="Polar residues" evidence="1">
    <location>
        <begin position="30"/>
        <end position="45"/>
    </location>
</feature>